<accession>A0A1Y1JS99</accession>
<dbReference type="Proteomes" id="UP000195521">
    <property type="component" value="Unassembled WGS sequence"/>
</dbReference>
<dbReference type="GeneID" id="39745153"/>
<gene>
    <name evidence="2" type="ORF">PGO_002470</name>
</gene>
<dbReference type="OMA" id="SWICHYH"/>
<keyword evidence="1" id="KW-1133">Transmembrane helix</keyword>
<evidence type="ECO:0000313" key="2">
    <source>
        <dbReference type="EMBL" id="GAW84345.1"/>
    </source>
</evidence>
<dbReference type="InterPro" id="IPR022139">
    <property type="entry name" value="Fam-L/Fam-M-like_plasmodium"/>
</dbReference>
<organism evidence="2 3">
    <name type="scientific">Plasmodium gonderi</name>
    <dbReference type="NCBI Taxonomy" id="77519"/>
    <lineage>
        <taxon>Eukaryota</taxon>
        <taxon>Sar</taxon>
        <taxon>Alveolata</taxon>
        <taxon>Apicomplexa</taxon>
        <taxon>Aconoidasida</taxon>
        <taxon>Haemosporida</taxon>
        <taxon>Plasmodiidae</taxon>
        <taxon>Plasmodium</taxon>
        <taxon>Plasmodium (Plasmodium)</taxon>
    </lineage>
</organism>
<comment type="caution">
    <text evidence="2">The sequence shown here is derived from an EMBL/GenBank/DDBJ whole genome shotgun (WGS) entry which is preliminary data.</text>
</comment>
<keyword evidence="3" id="KW-1185">Reference proteome</keyword>
<dbReference type="EMBL" id="BDQF01000246">
    <property type="protein sequence ID" value="GAW84345.1"/>
    <property type="molecule type" value="Genomic_DNA"/>
</dbReference>
<reference evidence="3" key="1">
    <citation type="submission" date="2017-04" db="EMBL/GenBank/DDBJ databases">
        <title>Plasmodium gonderi genome.</title>
        <authorList>
            <person name="Arisue N."/>
            <person name="Honma H."/>
            <person name="Kawai S."/>
            <person name="Tougan T."/>
            <person name="Tanabe K."/>
            <person name="Horii T."/>
        </authorList>
    </citation>
    <scope>NUCLEOTIDE SEQUENCE [LARGE SCALE GENOMIC DNA]</scope>
    <source>
        <strain evidence="3">ATCC 30045</strain>
    </source>
</reference>
<proteinExistence type="predicted"/>
<feature type="transmembrane region" description="Helical" evidence="1">
    <location>
        <begin position="164"/>
        <end position="184"/>
    </location>
</feature>
<feature type="transmembrane region" description="Helical" evidence="1">
    <location>
        <begin position="6"/>
        <end position="25"/>
    </location>
</feature>
<keyword evidence="1" id="KW-0472">Membrane</keyword>
<evidence type="ECO:0000313" key="3">
    <source>
        <dbReference type="Proteomes" id="UP000195521"/>
    </source>
</evidence>
<keyword evidence="1" id="KW-0812">Transmembrane</keyword>
<name>A0A1Y1JS99_PLAGO</name>
<sequence length="213" mass="25195">MVGNLNFFLFIKIFTIFFFSWICHYHKDDVPFNKSIDTIRKLGRLSNSRTDRLLSNYEIDKESTSEQLNESNLLHVKTRELNKKREEQTYNIFKIIDFHCEKKIFDNICKIHSMLKGNKNEKNRNLMLVFKKISIMFGIPLIIYTSGGSLLLLKHVFDKGLRHLPFTILTFTALTFIMITYIYIKILKSLILLDGNTKPKLNDYINTIKQIFK</sequence>
<dbReference type="RefSeq" id="XP_028546934.1">
    <property type="nucleotide sequence ID" value="XM_028691133.1"/>
</dbReference>
<protein>
    <submittedName>
        <fullName evidence="2">Variable surface protein</fullName>
    </submittedName>
</protein>
<dbReference type="AlphaFoldDB" id="A0A1Y1JS99"/>
<evidence type="ECO:0000256" key="1">
    <source>
        <dbReference type="SAM" id="Phobius"/>
    </source>
</evidence>
<feature type="transmembrane region" description="Helical" evidence="1">
    <location>
        <begin position="133"/>
        <end position="152"/>
    </location>
</feature>
<dbReference type="Pfam" id="PF12420">
    <property type="entry name" value="DUF3671"/>
    <property type="match status" value="1"/>
</dbReference>